<protein>
    <submittedName>
        <fullName evidence="6">Flavin reductase</fullName>
    </submittedName>
</protein>
<dbReference type="GO" id="GO:0016646">
    <property type="term" value="F:oxidoreductase activity, acting on the CH-NH group of donors, NAD or NADP as acceptor"/>
    <property type="evidence" value="ECO:0007669"/>
    <property type="project" value="UniProtKB-ARBA"/>
</dbReference>
<dbReference type="OrthoDB" id="9794638at2"/>
<dbReference type="InterPro" id="IPR002563">
    <property type="entry name" value="Flavin_Rdtase-like_dom"/>
</dbReference>
<dbReference type="GO" id="GO:0010181">
    <property type="term" value="F:FMN binding"/>
    <property type="evidence" value="ECO:0007669"/>
    <property type="project" value="InterPro"/>
</dbReference>
<dbReference type="EMBL" id="CP023777">
    <property type="protein sequence ID" value="ATL49718.1"/>
    <property type="molecule type" value="Genomic_DNA"/>
</dbReference>
<sequence>MKTIIPGTVKTNVLHAYLLSAVAPRPICFASTIDEQGRPNLSPFSFFNVFGSNPATLIFSPSRRVRDNTVKHTLNNVYATREVVINVVNYAMVQQASLASCEYPEGVNEFEKAGFTPLPSEKIKPFRVKESPVQIECIVREVIETGTEGGAGNLVICEPVAIHINEDILNAEGKIDPHKIDLVARMGGDYYCRASGNAVFEVAKPNTNLGIGVDALPLAIKNSHILTGNDLGQLANVTEVPMIDPGFNDDHLKQIIQYYSVNPTEMEQELHRYAKQLLEQSEVAAAWQVLLAGGN</sequence>
<dbReference type="SMART" id="SM00903">
    <property type="entry name" value="Flavin_Reduct"/>
    <property type="match status" value="1"/>
</dbReference>
<dbReference type="InterPro" id="IPR012349">
    <property type="entry name" value="Split_barrel_FMN-bd"/>
</dbReference>
<dbReference type="AlphaFoldDB" id="A0A291R0J7"/>
<evidence type="ECO:0000259" key="5">
    <source>
        <dbReference type="SMART" id="SM00903"/>
    </source>
</evidence>
<dbReference type="PANTHER" id="PTHR33798:SF5">
    <property type="entry name" value="FLAVIN REDUCTASE LIKE DOMAIN-CONTAINING PROTEIN"/>
    <property type="match status" value="1"/>
</dbReference>
<reference evidence="6 7" key="1">
    <citation type="submission" date="2017-10" db="EMBL/GenBank/DDBJ databases">
        <title>Paenichitinophaga pekingensis gen. nov., sp. nov., isolated from activated sludge.</title>
        <authorList>
            <person name="Jin D."/>
            <person name="Kong X."/>
            <person name="Deng Y."/>
            <person name="Bai Z."/>
        </authorList>
    </citation>
    <scope>NUCLEOTIDE SEQUENCE [LARGE SCALE GENOMIC DNA]</scope>
    <source>
        <strain evidence="6 7">13</strain>
    </source>
</reference>
<dbReference type="Proteomes" id="UP000220133">
    <property type="component" value="Chromosome"/>
</dbReference>
<gene>
    <name evidence="6" type="ORF">COR50_03710</name>
</gene>
<comment type="similarity">
    <text evidence="4">Belongs to the flavoredoxin family.</text>
</comment>
<comment type="cofactor">
    <cofactor evidence="1">
        <name>FMN</name>
        <dbReference type="ChEBI" id="CHEBI:58210"/>
    </cofactor>
</comment>
<evidence type="ECO:0000256" key="2">
    <source>
        <dbReference type="ARBA" id="ARBA00022630"/>
    </source>
</evidence>
<accession>A0A291R0J7</accession>
<dbReference type="PANTHER" id="PTHR33798">
    <property type="entry name" value="FLAVOPROTEIN OXYGENASE"/>
    <property type="match status" value="1"/>
</dbReference>
<proteinExistence type="inferred from homology"/>
<organism evidence="6 7">
    <name type="scientific">Chitinophaga caeni</name>
    <dbReference type="NCBI Taxonomy" id="2029983"/>
    <lineage>
        <taxon>Bacteria</taxon>
        <taxon>Pseudomonadati</taxon>
        <taxon>Bacteroidota</taxon>
        <taxon>Chitinophagia</taxon>
        <taxon>Chitinophagales</taxon>
        <taxon>Chitinophagaceae</taxon>
        <taxon>Chitinophaga</taxon>
    </lineage>
</organism>
<evidence type="ECO:0000256" key="3">
    <source>
        <dbReference type="ARBA" id="ARBA00022643"/>
    </source>
</evidence>
<dbReference type="KEGG" id="cbae:COR50_03710"/>
<keyword evidence="3" id="KW-0288">FMN</keyword>
<evidence type="ECO:0000256" key="1">
    <source>
        <dbReference type="ARBA" id="ARBA00001917"/>
    </source>
</evidence>
<name>A0A291R0J7_9BACT</name>
<evidence type="ECO:0000313" key="6">
    <source>
        <dbReference type="EMBL" id="ATL49718.1"/>
    </source>
</evidence>
<keyword evidence="7" id="KW-1185">Reference proteome</keyword>
<dbReference type="SUPFAM" id="SSF50475">
    <property type="entry name" value="FMN-binding split barrel"/>
    <property type="match status" value="1"/>
</dbReference>
<dbReference type="RefSeq" id="WP_098196085.1">
    <property type="nucleotide sequence ID" value="NZ_CP023777.1"/>
</dbReference>
<dbReference type="Pfam" id="PF01613">
    <property type="entry name" value="Flavin_Reduct"/>
    <property type="match status" value="1"/>
</dbReference>
<evidence type="ECO:0000313" key="7">
    <source>
        <dbReference type="Proteomes" id="UP000220133"/>
    </source>
</evidence>
<dbReference type="Gene3D" id="2.30.110.10">
    <property type="entry name" value="Electron Transport, Fmn-binding Protein, Chain A"/>
    <property type="match status" value="1"/>
</dbReference>
<evidence type="ECO:0000256" key="4">
    <source>
        <dbReference type="ARBA" id="ARBA00038054"/>
    </source>
</evidence>
<keyword evidence="2" id="KW-0285">Flavoprotein</keyword>
<feature type="domain" description="Flavin reductase like" evidence="5">
    <location>
        <begin position="20"/>
        <end position="178"/>
    </location>
</feature>